<dbReference type="SMART" id="SM00244">
    <property type="entry name" value="PHB"/>
    <property type="match status" value="1"/>
</dbReference>
<dbReference type="InterPro" id="IPR001107">
    <property type="entry name" value="Band_7"/>
</dbReference>
<dbReference type="OrthoDB" id="9809197at2"/>
<dbReference type="EMBL" id="JXYS01000034">
    <property type="protein sequence ID" value="KJF17597.1"/>
    <property type="molecule type" value="Genomic_DNA"/>
</dbReference>
<dbReference type="InterPro" id="IPR043202">
    <property type="entry name" value="Band-7_stomatin-like"/>
</dbReference>
<dbReference type="Proteomes" id="UP000032360">
    <property type="component" value="Unassembled WGS sequence"/>
</dbReference>
<dbReference type="SUPFAM" id="SSF117892">
    <property type="entry name" value="Band 7/SPFH domain"/>
    <property type="match status" value="1"/>
</dbReference>
<protein>
    <submittedName>
        <fullName evidence="3">Modulator of FtsH protease HflC</fullName>
    </submittedName>
</protein>
<dbReference type="PANTHER" id="PTHR10264">
    <property type="entry name" value="BAND 7 PROTEIN-RELATED"/>
    <property type="match status" value="1"/>
</dbReference>
<evidence type="ECO:0000256" key="1">
    <source>
        <dbReference type="ARBA" id="ARBA00008164"/>
    </source>
</evidence>
<evidence type="ECO:0000259" key="2">
    <source>
        <dbReference type="SMART" id="SM00244"/>
    </source>
</evidence>
<dbReference type="InterPro" id="IPR036013">
    <property type="entry name" value="Band_7/SPFH_dom_sf"/>
</dbReference>
<keyword evidence="3" id="KW-0378">Hydrolase</keyword>
<accession>A0A0D8HIJ5</accession>
<dbReference type="STRING" id="1280514.AXFE_14970"/>
<dbReference type="GO" id="GO:0008233">
    <property type="term" value="F:peptidase activity"/>
    <property type="evidence" value="ECO:0007669"/>
    <property type="project" value="UniProtKB-KW"/>
</dbReference>
<organism evidence="3 4">
    <name type="scientific">Acidithrix ferrooxidans</name>
    <dbReference type="NCBI Taxonomy" id="1280514"/>
    <lineage>
        <taxon>Bacteria</taxon>
        <taxon>Bacillati</taxon>
        <taxon>Actinomycetota</taxon>
        <taxon>Acidimicrobiia</taxon>
        <taxon>Acidimicrobiales</taxon>
        <taxon>Acidimicrobiaceae</taxon>
        <taxon>Acidithrix</taxon>
    </lineage>
</organism>
<dbReference type="GO" id="GO:0006508">
    <property type="term" value="P:proteolysis"/>
    <property type="evidence" value="ECO:0007669"/>
    <property type="project" value="UniProtKB-KW"/>
</dbReference>
<dbReference type="FunFam" id="3.30.479.30:FF:000004">
    <property type="entry name" value="Putative membrane protease family, stomatin"/>
    <property type="match status" value="1"/>
</dbReference>
<dbReference type="AlphaFoldDB" id="A0A0D8HIJ5"/>
<comment type="caution">
    <text evidence="3">The sequence shown here is derived from an EMBL/GenBank/DDBJ whole genome shotgun (WGS) entry which is preliminary data.</text>
</comment>
<evidence type="ECO:0000313" key="3">
    <source>
        <dbReference type="EMBL" id="KJF17597.1"/>
    </source>
</evidence>
<dbReference type="GO" id="GO:0005886">
    <property type="term" value="C:plasma membrane"/>
    <property type="evidence" value="ECO:0007669"/>
    <property type="project" value="InterPro"/>
</dbReference>
<feature type="domain" description="Band 7" evidence="2">
    <location>
        <begin position="24"/>
        <end position="181"/>
    </location>
</feature>
<keyword evidence="3" id="KW-0645">Protease</keyword>
<comment type="similarity">
    <text evidence="1">Belongs to the band 7/mec-2 family.</text>
</comment>
<dbReference type="PRINTS" id="PR00721">
    <property type="entry name" value="STOMATIN"/>
</dbReference>
<dbReference type="Pfam" id="PF01145">
    <property type="entry name" value="Band_7"/>
    <property type="match status" value="1"/>
</dbReference>
<dbReference type="PANTHER" id="PTHR10264:SF19">
    <property type="entry name" value="AT06885P-RELATED"/>
    <property type="match status" value="1"/>
</dbReference>
<dbReference type="RefSeq" id="WP_052605235.1">
    <property type="nucleotide sequence ID" value="NZ_JXYS01000034.1"/>
</dbReference>
<dbReference type="GO" id="GO:0098552">
    <property type="term" value="C:side of membrane"/>
    <property type="evidence" value="ECO:0007669"/>
    <property type="project" value="UniProtKB-ARBA"/>
</dbReference>
<reference evidence="3 4" key="1">
    <citation type="submission" date="2015-01" db="EMBL/GenBank/DDBJ databases">
        <title>Draft genome of the acidophilic iron oxidizer Acidithrix ferrooxidans strain Py-F3.</title>
        <authorList>
            <person name="Poehlein A."/>
            <person name="Eisen S."/>
            <person name="Schloemann M."/>
            <person name="Johnson B.D."/>
            <person name="Daniel R."/>
            <person name="Muehling M."/>
        </authorList>
    </citation>
    <scope>NUCLEOTIDE SEQUENCE [LARGE SCALE GENOMIC DNA]</scope>
    <source>
        <strain evidence="3 4">Py-F3</strain>
    </source>
</reference>
<evidence type="ECO:0000313" key="4">
    <source>
        <dbReference type="Proteomes" id="UP000032360"/>
    </source>
</evidence>
<gene>
    <name evidence="3" type="primary">hflC1</name>
    <name evidence="3" type="ORF">AXFE_14970</name>
</gene>
<keyword evidence="4" id="KW-1185">Reference proteome</keyword>
<name>A0A0D8HIJ5_9ACTN</name>
<dbReference type="InterPro" id="IPR001972">
    <property type="entry name" value="Stomatin_HflK_fam"/>
</dbReference>
<sequence length="314" mass="34077">MVKTIIELAVALVLLFAIVRVLFSTFKITRDYQRLVVFRLGKSNGAKGPGLVVINPITDRISLVDLREQFLEIPHQTAITKDNAPISIDFIMFYRVFDPVTSVVNIRDFSGAALNIAATTLRSVVGDMALDDVLSKREAMNTSLRVKLDEVTERWGVKVTNVEVREINPPPAVQEAMTRQMSAERTRRAVVTESEGKKQAAITVAEGQKQADVLSAEGAQQAAILTAEAERQSAILRAEGLSTALSVVGQIAKDSDSNTLLLQYLGALKELANSPSTKILFPMELTNLLSGVRDMAMGSTTASNTSSDRLSGQS</sequence>
<dbReference type="PATRIC" id="fig|1280514.3.peg.1963"/>
<proteinExistence type="inferred from homology"/>
<dbReference type="Gene3D" id="3.30.479.30">
    <property type="entry name" value="Band 7 domain"/>
    <property type="match status" value="1"/>
</dbReference>